<dbReference type="OrthoDB" id="9793734at2"/>
<dbReference type="PROSITE" id="PS50977">
    <property type="entry name" value="HTH_TETR_2"/>
    <property type="match status" value="1"/>
</dbReference>
<name>A0A150QU32_SORCE</name>
<dbReference type="GO" id="GO:0000976">
    <property type="term" value="F:transcription cis-regulatory region binding"/>
    <property type="evidence" value="ECO:0007669"/>
    <property type="project" value="TreeGrafter"/>
</dbReference>
<evidence type="ECO:0000256" key="4">
    <source>
        <dbReference type="PROSITE-ProRule" id="PRU00335"/>
    </source>
</evidence>
<dbReference type="PANTHER" id="PTHR30055:SF234">
    <property type="entry name" value="HTH-TYPE TRANSCRIPTIONAL REGULATOR BETI"/>
    <property type="match status" value="1"/>
</dbReference>
<dbReference type="GO" id="GO:0003700">
    <property type="term" value="F:DNA-binding transcription factor activity"/>
    <property type="evidence" value="ECO:0007669"/>
    <property type="project" value="TreeGrafter"/>
</dbReference>
<dbReference type="Pfam" id="PF00440">
    <property type="entry name" value="TetR_N"/>
    <property type="match status" value="1"/>
</dbReference>
<reference evidence="7 8" key="1">
    <citation type="submission" date="2014-02" db="EMBL/GenBank/DDBJ databases">
        <title>The small core and large imbalanced accessory genome model reveals a collaborative survival strategy of Sorangium cellulosum strains in nature.</title>
        <authorList>
            <person name="Han K."/>
            <person name="Peng R."/>
            <person name="Blom J."/>
            <person name="Li Y.-Z."/>
        </authorList>
    </citation>
    <scope>NUCLEOTIDE SEQUENCE [LARGE SCALE GENOMIC DNA]</scope>
    <source>
        <strain evidence="7 8">So0008-312</strain>
    </source>
</reference>
<dbReference type="PANTHER" id="PTHR30055">
    <property type="entry name" value="HTH-TYPE TRANSCRIPTIONAL REGULATOR RUTR"/>
    <property type="match status" value="1"/>
</dbReference>
<dbReference type="InterPro" id="IPR050109">
    <property type="entry name" value="HTH-type_TetR-like_transc_reg"/>
</dbReference>
<dbReference type="EMBL" id="JEMA01000332">
    <property type="protein sequence ID" value="KYF71499.1"/>
    <property type="molecule type" value="Genomic_DNA"/>
</dbReference>
<dbReference type="Gene3D" id="1.10.357.10">
    <property type="entry name" value="Tetracycline Repressor, domain 2"/>
    <property type="match status" value="1"/>
</dbReference>
<keyword evidence="2 4" id="KW-0238">DNA-binding</keyword>
<organism evidence="7 8">
    <name type="scientific">Sorangium cellulosum</name>
    <name type="common">Polyangium cellulosum</name>
    <dbReference type="NCBI Taxonomy" id="56"/>
    <lineage>
        <taxon>Bacteria</taxon>
        <taxon>Pseudomonadati</taxon>
        <taxon>Myxococcota</taxon>
        <taxon>Polyangia</taxon>
        <taxon>Polyangiales</taxon>
        <taxon>Polyangiaceae</taxon>
        <taxon>Sorangium</taxon>
    </lineage>
</organism>
<dbReference type="InterPro" id="IPR009057">
    <property type="entry name" value="Homeodomain-like_sf"/>
</dbReference>
<proteinExistence type="predicted"/>
<evidence type="ECO:0000256" key="3">
    <source>
        <dbReference type="ARBA" id="ARBA00023163"/>
    </source>
</evidence>
<evidence type="ECO:0000256" key="2">
    <source>
        <dbReference type="ARBA" id="ARBA00023125"/>
    </source>
</evidence>
<dbReference type="Proteomes" id="UP000075260">
    <property type="component" value="Unassembled WGS sequence"/>
</dbReference>
<feature type="compositionally biased region" description="Basic and acidic residues" evidence="5">
    <location>
        <begin position="11"/>
        <end position="22"/>
    </location>
</feature>
<evidence type="ECO:0000256" key="5">
    <source>
        <dbReference type="SAM" id="MobiDB-lite"/>
    </source>
</evidence>
<dbReference type="InterPro" id="IPR001647">
    <property type="entry name" value="HTH_TetR"/>
</dbReference>
<evidence type="ECO:0000259" key="6">
    <source>
        <dbReference type="PROSITE" id="PS50977"/>
    </source>
</evidence>
<accession>A0A150QU32</accession>
<keyword evidence="3" id="KW-0804">Transcription</keyword>
<feature type="region of interest" description="Disordered" evidence="5">
    <location>
        <begin position="1"/>
        <end position="22"/>
    </location>
</feature>
<dbReference type="SUPFAM" id="SSF46689">
    <property type="entry name" value="Homeodomain-like"/>
    <property type="match status" value="1"/>
</dbReference>
<comment type="caution">
    <text evidence="7">The sequence shown here is derived from an EMBL/GenBank/DDBJ whole genome shotgun (WGS) entry which is preliminary data.</text>
</comment>
<keyword evidence="1" id="KW-0805">Transcription regulation</keyword>
<dbReference type="AlphaFoldDB" id="A0A150QU32"/>
<evidence type="ECO:0000256" key="1">
    <source>
        <dbReference type="ARBA" id="ARBA00023015"/>
    </source>
</evidence>
<feature type="domain" description="HTH tetR-type" evidence="6">
    <location>
        <begin position="21"/>
        <end position="84"/>
    </location>
</feature>
<gene>
    <name evidence="7" type="ORF">BE15_36465</name>
</gene>
<sequence length="211" mass="23846">MCGVTTSPQKPRKEPRQERSRSTVDAILEAAGELIEREQEAKQNRVSTTHIAERAGVSVGSLYQYFPNREALVAALLRRFVQKRFAEIRRVLDEVEPLPLDAALHRLAGRLIELELAHARVMKALMKWFVRVGDFDLIADADREAEAALAELLVRIRPKTRAVDPRLGGFFLFHAMRNTLGMAAFREGDMLRAPAAQAELARLLYGYLRPD</sequence>
<evidence type="ECO:0000313" key="8">
    <source>
        <dbReference type="Proteomes" id="UP000075260"/>
    </source>
</evidence>
<dbReference type="Pfam" id="PF17918">
    <property type="entry name" value="TetR_C_15"/>
    <property type="match status" value="1"/>
</dbReference>
<protein>
    <recommendedName>
        <fullName evidence="6">HTH tetR-type domain-containing protein</fullName>
    </recommendedName>
</protein>
<dbReference type="InterPro" id="IPR041669">
    <property type="entry name" value="TetR_C_15"/>
</dbReference>
<evidence type="ECO:0000313" key="7">
    <source>
        <dbReference type="EMBL" id="KYF71499.1"/>
    </source>
</evidence>
<feature type="DNA-binding region" description="H-T-H motif" evidence="4">
    <location>
        <begin position="47"/>
        <end position="66"/>
    </location>
</feature>